<dbReference type="AlphaFoldDB" id="A0A413T576"/>
<reference evidence="1 2" key="1">
    <citation type="submission" date="2018-08" db="EMBL/GenBank/DDBJ databases">
        <title>A genome reference for cultivated species of the human gut microbiota.</title>
        <authorList>
            <person name="Zou Y."/>
            <person name="Xue W."/>
            <person name="Luo G."/>
        </authorList>
    </citation>
    <scope>NUCLEOTIDE SEQUENCE [LARGE SCALE GENOMIC DNA]</scope>
    <source>
        <strain evidence="1 2">AM42-38</strain>
    </source>
</reference>
<name>A0A413T576_9BACT</name>
<accession>A0A413T576</accession>
<gene>
    <name evidence="1" type="ORF">DW921_00680</name>
</gene>
<sequence length="64" mass="7722">MNFTKYSFKNIESQLEHVCELIDLVKGDRGFREAIQDEEFCMLIKMQAQLFEEIKKRERHQPTT</sequence>
<protein>
    <submittedName>
        <fullName evidence="1">Uncharacterized protein</fullName>
    </submittedName>
</protein>
<dbReference type="Proteomes" id="UP000283855">
    <property type="component" value="Unassembled WGS sequence"/>
</dbReference>
<proteinExistence type="predicted"/>
<dbReference type="EMBL" id="QSFT01000001">
    <property type="protein sequence ID" value="RHA79009.1"/>
    <property type="molecule type" value="Genomic_DNA"/>
</dbReference>
<evidence type="ECO:0000313" key="2">
    <source>
        <dbReference type="Proteomes" id="UP000283855"/>
    </source>
</evidence>
<comment type="caution">
    <text evidence="1">The sequence shown here is derived from an EMBL/GenBank/DDBJ whole genome shotgun (WGS) entry which is preliminary data.</text>
</comment>
<evidence type="ECO:0000313" key="1">
    <source>
        <dbReference type="EMBL" id="RHA79009.1"/>
    </source>
</evidence>
<dbReference type="RefSeq" id="WP_118399821.1">
    <property type="nucleotide sequence ID" value="NZ_CABJGD010000001.1"/>
</dbReference>
<organism evidence="1 2">
    <name type="scientific">Phocaeicola coprophilus</name>
    <dbReference type="NCBI Taxonomy" id="387090"/>
    <lineage>
        <taxon>Bacteria</taxon>
        <taxon>Pseudomonadati</taxon>
        <taxon>Bacteroidota</taxon>
        <taxon>Bacteroidia</taxon>
        <taxon>Bacteroidales</taxon>
        <taxon>Bacteroidaceae</taxon>
        <taxon>Phocaeicola</taxon>
    </lineage>
</organism>